<keyword evidence="2" id="KW-1185">Reference proteome</keyword>
<proteinExistence type="predicted"/>
<dbReference type="AlphaFoldDB" id="A0A7J6VLX5"/>
<accession>A0A7J6VLX5</accession>
<dbReference type="Proteomes" id="UP000554482">
    <property type="component" value="Unassembled WGS sequence"/>
</dbReference>
<sequence>MPWKNERSTTRRKTKQVLERLSFSGNCNKLFQDEAYMETTLNKHSMVLLHAKQVLERKTVTLLAKATRIWRKCWYCIKEIIDNLTWEFGPGTFSMRYENWLGVGCLSPHLLPTDELLTLEEDANRSFSLPYLDEDAKADLQESYNFLKIDISSNNRIWPHDPSGQFTIKSFKNPNVPRNHSSIFSNLWKTYIPPKISIFL</sequence>
<comment type="caution">
    <text evidence="1">The sequence shown here is derived from an EMBL/GenBank/DDBJ whole genome shotgun (WGS) entry which is preliminary data.</text>
</comment>
<evidence type="ECO:0000313" key="1">
    <source>
        <dbReference type="EMBL" id="KAF5185140.1"/>
    </source>
</evidence>
<name>A0A7J6VLX5_THATH</name>
<protein>
    <submittedName>
        <fullName evidence="1">Uncharacterized protein</fullName>
    </submittedName>
</protein>
<reference evidence="1 2" key="1">
    <citation type="submission" date="2020-06" db="EMBL/GenBank/DDBJ databases">
        <title>Transcriptomic and genomic resources for Thalictrum thalictroides and T. hernandezii: Facilitating candidate gene discovery in an emerging model plant lineage.</title>
        <authorList>
            <person name="Arias T."/>
            <person name="Riano-Pachon D.M."/>
            <person name="Di Stilio V.S."/>
        </authorList>
    </citation>
    <scope>NUCLEOTIDE SEQUENCE [LARGE SCALE GENOMIC DNA]</scope>
    <source>
        <strain evidence="2">cv. WT478/WT964</strain>
        <tissue evidence="1">Leaves</tissue>
    </source>
</reference>
<dbReference type="EMBL" id="JABWDY010031082">
    <property type="protein sequence ID" value="KAF5185140.1"/>
    <property type="molecule type" value="Genomic_DNA"/>
</dbReference>
<evidence type="ECO:0000313" key="2">
    <source>
        <dbReference type="Proteomes" id="UP000554482"/>
    </source>
</evidence>
<organism evidence="1 2">
    <name type="scientific">Thalictrum thalictroides</name>
    <name type="common">Rue-anemone</name>
    <name type="synonym">Anemone thalictroides</name>
    <dbReference type="NCBI Taxonomy" id="46969"/>
    <lineage>
        <taxon>Eukaryota</taxon>
        <taxon>Viridiplantae</taxon>
        <taxon>Streptophyta</taxon>
        <taxon>Embryophyta</taxon>
        <taxon>Tracheophyta</taxon>
        <taxon>Spermatophyta</taxon>
        <taxon>Magnoliopsida</taxon>
        <taxon>Ranunculales</taxon>
        <taxon>Ranunculaceae</taxon>
        <taxon>Thalictroideae</taxon>
        <taxon>Thalictrum</taxon>
    </lineage>
</organism>
<gene>
    <name evidence="1" type="ORF">FRX31_025266</name>
</gene>